<dbReference type="FunFam" id="3.40.50.1360:FF:000003">
    <property type="entry name" value="Glucosamine-6-phosphate deaminase"/>
    <property type="match status" value="1"/>
</dbReference>
<organism evidence="6 7">
    <name type="scientific">Anaerobacillus isosaccharinicus</name>
    <dbReference type="NCBI Taxonomy" id="1532552"/>
    <lineage>
        <taxon>Bacteria</taxon>
        <taxon>Bacillati</taxon>
        <taxon>Bacillota</taxon>
        <taxon>Bacilli</taxon>
        <taxon>Bacillales</taxon>
        <taxon>Bacillaceae</taxon>
        <taxon>Anaerobacillus</taxon>
    </lineage>
</organism>
<dbReference type="GO" id="GO:0005737">
    <property type="term" value="C:cytoplasm"/>
    <property type="evidence" value="ECO:0007669"/>
    <property type="project" value="TreeGrafter"/>
</dbReference>
<evidence type="ECO:0000256" key="3">
    <source>
        <dbReference type="ARBA" id="ARBA00023277"/>
    </source>
</evidence>
<dbReference type="GO" id="GO:0004342">
    <property type="term" value="F:glucosamine-6-phosphate deaminase activity"/>
    <property type="evidence" value="ECO:0007669"/>
    <property type="project" value="UniProtKB-UniRule"/>
</dbReference>
<keyword evidence="7" id="KW-1185">Reference proteome</keyword>
<dbReference type="GO" id="GO:0006043">
    <property type="term" value="P:glucosamine catabolic process"/>
    <property type="evidence" value="ECO:0007669"/>
    <property type="project" value="TreeGrafter"/>
</dbReference>
<name>A0A7S7RCM5_9BACI</name>
<feature type="active site" description="Proton acceptor; for ring-opening step" evidence="4">
    <location>
        <position position="141"/>
    </location>
</feature>
<evidence type="ECO:0000256" key="4">
    <source>
        <dbReference type="HAMAP-Rule" id="MF_01241"/>
    </source>
</evidence>
<evidence type="ECO:0000313" key="6">
    <source>
        <dbReference type="EMBL" id="QOY37130.1"/>
    </source>
</evidence>
<dbReference type="GO" id="GO:0006046">
    <property type="term" value="P:N-acetylglucosamine catabolic process"/>
    <property type="evidence" value="ECO:0007669"/>
    <property type="project" value="UniProtKB-UniRule"/>
</dbReference>
<comment type="caution">
    <text evidence="4">Lacks conserved residue(s) required for the propagation of feature annotation.</text>
</comment>
<accession>A0A7S7RCM5</accession>
<sequence length="252" mass="28091">MQLYMVEDAENLAKKAADVIQEIIKEKPSAVLGLATGSTPIATYQELIRRFQAGEIDFSQVTTFNLDEYFGLEPKHPQSYHTFMHNHLFNYINVAEENIHIPLGVHKDLGDVEGYCKTFEHFISYCGGIDLQLLGIGNNGHIGFNEPAEQLQAKTHLVRLSEKTLEANARFFSKKEEVPQYAITMGIQTILSAKKIVLLAQGVEKAEIIQKLFQTGITTDIPASFLKLHPDVIVIVDQAAGSLLNCNNKECC</sequence>
<dbReference type="InterPro" id="IPR004547">
    <property type="entry name" value="Glucosamine6P_isomerase"/>
</dbReference>
<dbReference type="AlphaFoldDB" id="A0A7S7RCM5"/>
<keyword evidence="3 4" id="KW-0119">Carbohydrate metabolism</keyword>
<evidence type="ECO:0000256" key="1">
    <source>
        <dbReference type="ARBA" id="ARBA00000644"/>
    </source>
</evidence>
<dbReference type="EC" id="3.5.99.6" evidence="4"/>
<dbReference type="PANTHER" id="PTHR11280">
    <property type="entry name" value="GLUCOSAMINE-6-PHOSPHATE ISOMERASE"/>
    <property type="match status" value="1"/>
</dbReference>
<dbReference type="Proteomes" id="UP000180175">
    <property type="component" value="Chromosome"/>
</dbReference>
<keyword evidence="2 4" id="KW-0378">Hydrolase</keyword>
<evidence type="ECO:0000313" key="7">
    <source>
        <dbReference type="Proteomes" id="UP000180175"/>
    </source>
</evidence>
<dbReference type="CDD" id="cd01399">
    <property type="entry name" value="GlcN6P_deaminase"/>
    <property type="match status" value="1"/>
</dbReference>
<dbReference type="InterPro" id="IPR006148">
    <property type="entry name" value="Glc/Gal-6P_isomerase"/>
</dbReference>
<feature type="domain" description="Glucosamine/galactosamine-6-phosphate isomerase" evidence="5">
    <location>
        <begin position="9"/>
        <end position="227"/>
    </location>
</feature>
<dbReference type="Gene3D" id="3.40.50.1360">
    <property type="match status" value="1"/>
</dbReference>
<dbReference type="PROSITE" id="PS01161">
    <property type="entry name" value="GLC_GALNAC_ISOMERASE"/>
    <property type="match status" value="1"/>
</dbReference>
<dbReference type="UniPathway" id="UPA00629">
    <property type="reaction ID" value="UER00684"/>
</dbReference>
<gene>
    <name evidence="4 6" type="primary">nagB</name>
    <name evidence="6" type="ORF">AWH56_005670</name>
</gene>
<dbReference type="KEGG" id="aia:AWH56_005670"/>
<feature type="active site" description="Proton acceptor; for enolization step" evidence="4">
    <location>
        <position position="67"/>
    </location>
</feature>
<proteinExistence type="inferred from homology"/>
<dbReference type="GO" id="GO:0042802">
    <property type="term" value="F:identical protein binding"/>
    <property type="evidence" value="ECO:0007669"/>
    <property type="project" value="TreeGrafter"/>
</dbReference>
<dbReference type="PANTHER" id="PTHR11280:SF5">
    <property type="entry name" value="GLUCOSAMINE-6-PHOSPHATE ISOMERASE"/>
    <property type="match status" value="1"/>
</dbReference>
<dbReference type="NCBIfam" id="TIGR00502">
    <property type="entry name" value="nagB"/>
    <property type="match status" value="1"/>
</dbReference>
<reference evidence="6 7" key="1">
    <citation type="journal article" date="2017" name="Genome Announc.">
        <title>Draft Genome Sequences of Four Alkaliphilic Bacteria Belonging to the Anaerobacillus Genus.</title>
        <authorList>
            <person name="Bassil N.M."/>
            <person name="Lloyd J.R."/>
        </authorList>
    </citation>
    <scope>NUCLEOTIDE SEQUENCE [LARGE SCALE GENOMIC DNA]</scope>
    <source>
        <strain evidence="6 7">NB2006</strain>
    </source>
</reference>
<comment type="catalytic activity">
    <reaction evidence="1 4">
        <text>alpha-D-glucosamine 6-phosphate + H2O = beta-D-fructose 6-phosphate + NH4(+)</text>
        <dbReference type="Rhea" id="RHEA:12172"/>
        <dbReference type="ChEBI" id="CHEBI:15377"/>
        <dbReference type="ChEBI" id="CHEBI:28938"/>
        <dbReference type="ChEBI" id="CHEBI:57634"/>
        <dbReference type="ChEBI" id="CHEBI:75989"/>
        <dbReference type="EC" id="3.5.99.6"/>
    </reaction>
</comment>
<dbReference type="GO" id="GO:0005975">
    <property type="term" value="P:carbohydrate metabolic process"/>
    <property type="evidence" value="ECO:0007669"/>
    <property type="project" value="InterPro"/>
</dbReference>
<feature type="active site" description="For ring-opening step" evidence="4">
    <location>
        <position position="146"/>
    </location>
</feature>
<reference evidence="6 7" key="2">
    <citation type="journal article" date="2019" name="Int. J. Syst. Evol. Microbiol.">
        <title>Anaerobacillus isosaccharinicus sp. nov., an alkaliphilic bacterium which degrades isosaccharinic acid.</title>
        <authorList>
            <person name="Bassil N.M."/>
            <person name="Lloyd J.R."/>
        </authorList>
    </citation>
    <scope>NUCLEOTIDE SEQUENCE [LARGE SCALE GENOMIC DNA]</scope>
    <source>
        <strain evidence="6 7">NB2006</strain>
    </source>
</reference>
<dbReference type="SUPFAM" id="SSF100950">
    <property type="entry name" value="NagB/RpiA/CoA transferase-like"/>
    <property type="match status" value="1"/>
</dbReference>
<comment type="similarity">
    <text evidence="4">Belongs to the glucosamine/galactosamine-6-phosphate isomerase family. NagB subfamily.</text>
</comment>
<dbReference type="EMBL" id="CP063356">
    <property type="protein sequence ID" value="QOY37130.1"/>
    <property type="molecule type" value="Genomic_DNA"/>
</dbReference>
<dbReference type="HAMAP" id="MF_01241">
    <property type="entry name" value="GlcN6P_deamin"/>
    <property type="match status" value="1"/>
</dbReference>
<dbReference type="InterPro" id="IPR037171">
    <property type="entry name" value="NagB/RpiA_transferase-like"/>
</dbReference>
<dbReference type="Pfam" id="PF01182">
    <property type="entry name" value="Glucosamine_iso"/>
    <property type="match status" value="1"/>
</dbReference>
<comment type="pathway">
    <text evidence="4">Amino-sugar metabolism; N-acetylneuraminate degradation; D-fructose 6-phosphate from N-acetylneuraminate: step 5/5.</text>
</comment>
<comment type="function">
    <text evidence="4">Catalyzes the reversible isomerization-deamination of glucosamine 6-phosphate (GlcN6P) to form fructose 6-phosphate (Fru6P) and ammonium ion.</text>
</comment>
<evidence type="ECO:0000259" key="5">
    <source>
        <dbReference type="Pfam" id="PF01182"/>
    </source>
</evidence>
<feature type="active site" description="For ring-opening step" evidence="4">
    <location>
        <position position="139"/>
    </location>
</feature>
<protein>
    <recommendedName>
        <fullName evidence="4">Glucosamine-6-phosphate deaminase</fullName>
        <ecNumber evidence="4">3.5.99.6</ecNumber>
    </recommendedName>
    <alternativeName>
        <fullName evidence="4">GlcN6P deaminase</fullName>
        <shortName evidence="4">GNPDA</shortName>
    </alternativeName>
    <alternativeName>
        <fullName evidence="4">Glucosamine-6-phosphate isomerase</fullName>
    </alternativeName>
</protein>
<evidence type="ECO:0000256" key="2">
    <source>
        <dbReference type="ARBA" id="ARBA00022801"/>
    </source>
</evidence>
<dbReference type="InterPro" id="IPR018321">
    <property type="entry name" value="Glucosamine6P_isomerase_CS"/>
</dbReference>
<dbReference type="RefSeq" id="WP_182080427.1">
    <property type="nucleotide sequence ID" value="NZ_CP063356.2"/>
</dbReference>
<dbReference type="GO" id="GO:0019262">
    <property type="term" value="P:N-acetylneuraminate catabolic process"/>
    <property type="evidence" value="ECO:0007669"/>
    <property type="project" value="UniProtKB-UniRule"/>
</dbReference>